<dbReference type="CDD" id="cd01097">
    <property type="entry name" value="Tetrahydromethanopterin_reductase"/>
    <property type="match status" value="1"/>
</dbReference>
<dbReference type="GO" id="GO:0016705">
    <property type="term" value="F:oxidoreductase activity, acting on paired donors, with incorporation or reduction of molecular oxygen"/>
    <property type="evidence" value="ECO:0007669"/>
    <property type="project" value="InterPro"/>
</dbReference>
<dbReference type="PANTHER" id="PTHR43244:SF1">
    <property type="entry name" value="5,10-METHYLENETETRAHYDROMETHANOPTERIN REDUCTASE"/>
    <property type="match status" value="1"/>
</dbReference>
<evidence type="ECO:0000259" key="2">
    <source>
        <dbReference type="Pfam" id="PF00296"/>
    </source>
</evidence>
<dbReference type="Proteomes" id="UP000019141">
    <property type="component" value="Unassembled WGS sequence"/>
</dbReference>
<dbReference type="HOGENOM" id="CLU_027853_5_0_7"/>
<keyword evidence="3" id="KW-0503">Monooxygenase</keyword>
<dbReference type="Pfam" id="PF00296">
    <property type="entry name" value="Bac_luciferase"/>
    <property type="match status" value="1"/>
</dbReference>
<gene>
    <name evidence="3" type="ORF">ETSY1_01515</name>
</gene>
<dbReference type="GO" id="GO:0004497">
    <property type="term" value="F:monooxygenase activity"/>
    <property type="evidence" value="ECO:0007669"/>
    <property type="project" value="UniProtKB-KW"/>
</dbReference>
<protein>
    <submittedName>
        <fullName evidence="3">FMN-dependent monooxygenase</fullName>
    </submittedName>
</protein>
<keyword evidence="4" id="KW-1185">Reference proteome</keyword>
<dbReference type="InterPro" id="IPR036661">
    <property type="entry name" value="Luciferase-like_sf"/>
</dbReference>
<reference evidence="3 4" key="1">
    <citation type="journal article" date="2014" name="Nature">
        <title>An environmental bacterial taxon with a large and distinct metabolic repertoire.</title>
        <authorList>
            <person name="Wilson M.C."/>
            <person name="Mori T."/>
            <person name="Ruckert C."/>
            <person name="Uria A.R."/>
            <person name="Helf M.J."/>
            <person name="Takada K."/>
            <person name="Gernert C."/>
            <person name="Steffens U.A."/>
            <person name="Heycke N."/>
            <person name="Schmitt S."/>
            <person name="Rinke C."/>
            <person name="Helfrich E.J."/>
            <person name="Brachmann A.O."/>
            <person name="Gurgui C."/>
            <person name="Wakimoto T."/>
            <person name="Kracht M."/>
            <person name="Crusemann M."/>
            <person name="Hentschel U."/>
            <person name="Abe I."/>
            <person name="Matsunaga S."/>
            <person name="Kalinowski J."/>
            <person name="Takeyama H."/>
            <person name="Piel J."/>
        </authorList>
    </citation>
    <scope>NUCLEOTIDE SEQUENCE [LARGE SCALE GENOMIC DNA]</scope>
    <source>
        <strain evidence="4">TSY1</strain>
    </source>
</reference>
<dbReference type="EMBL" id="AZHW01000086">
    <property type="protein sequence ID" value="ETX03012.1"/>
    <property type="molecule type" value="Genomic_DNA"/>
</dbReference>
<evidence type="ECO:0000313" key="3">
    <source>
        <dbReference type="EMBL" id="ETX03012.1"/>
    </source>
</evidence>
<keyword evidence="1" id="KW-0560">Oxidoreductase</keyword>
<accession>W4M032</accession>
<feature type="domain" description="Luciferase-like" evidence="2">
    <location>
        <begin position="17"/>
        <end position="313"/>
    </location>
</feature>
<dbReference type="PANTHER" id="PTHR43244">
    <property type="match status" value="1"/>
</dbReference>
<dbReference type="AlphaFoldDB" id="W4M032"/>
<dbReference type="InterPro" id="IPR011251">
    <property type="entry name" value="Luciferase-like_dom"/>
</dbReference>
<evidence type="ECO:0000256" key="1">
    <source>
        <dbReference type="ARBA" id="ARBA00023002"/>
    </source>
</evidence>
<organism evidence="3 4">
    <name type="scientific">Entotheonella factor</name>
    <dbReference type="NCBI Taxonomy" id="1429438"/>
    <lineage>
        <taxon>Bacteria</taxon>
        <taxon>Pseudomonadati</taxon>
        <taxon>Nitrospinota/Tectimicrobiota group</taxon>
        <taxon>Candidatus Tectimicrobiota</taxon>
        <taxon>Candidatus Entotheonellia</taxon>
        <taxon>Candidatus Entotheonellales</taxon>
        <taxon>Candidatus Entotheonellaceae</taxon>
        <taxon>Candidatus Entotheonella</taxon>
    </lineage>
</organism>
<name>W4M032_ENTF1</name>
<dbReference type="InterPro" id="IPR050564">
    <property type="entry name" value="F420-G6PD/mer"/>
</dbReference>
<comment type="caution">
    <text evidence="3">The sequence shown here is derived from an EMBL/GenBank/DDBJ whole genome shotgun (WGS) entry which is preliminary data.</text>
</comment>
<sequence>MSLSIGIMPPGLDHASLAFVRDAERVGATSVWVPETWVYDAFTPLGYLAASTETMRLATGIAQLGARTPAVLAMSVLALQKMSDDRFILGLGASGPQVIEGWHGVRFARPVTRTRETIEIIRTISAGERLTYEGTVYTLPLPESEGRALRSPAGPVDIPIYIASLGPANLRLTGEMADGWIGTAFLPEAADTFLDFIREGATAAGRTLDDIELTVAASLEFTDDLEEAGRRHAEGYAFTFGAMGSGKTNFYNQAFARQGYAEDVAEVQRLWLSGDREAARARVPTAIGLDTNLIGDDKRITERLRLYRDAGINTLRVRLNATDHHDRLDQLARLIDLVDAVNTEGRQWAEPDG</sequence>
<evidence type="ECO:0000313" key="4">
    <source>
        <dbReference type="Proteomes" id="UP000019141"/>
    </source>
</evidence>
<dbReference type="Gene3D" id="3.20.20.30">
    <property type="entry name" value="Luciferase-like domain"/>
    <property type="match status" value="1"/>
</dbReference>
<proteinExistence type="predicted"/>
<dbReference type="SUPFAM" id="SSF51679">
    <property type="entry name" value="Bacterial luciferase-like"/>
    <property type="match status" value="1"/>
</dbReference>